<accession>A0A8X6JP91</accession>
<evidence type="ECO:0000313" key="2">
    <source>
        <dbReference type="Proteomes" id="UP000887116"/>
    </source>
</evidence>
<sequence length="146" mass="16235">MVRDVRLDQTLNVRKNIFWPTDLRAIGLGSINTLTSGFISTQIDFNQGAGVFCDIFHFTCMSALIRLIITAKNQPIHLSFYQLSARLSTTDKAVSLSDSSSALQALASNQDKQSSRVQSCRELLSRILTRLFSSGCHPMWPLGKLI</sequence>
<protein>
    <submittedName>
        <fullName evidence="1">Uncharacterized protein</fullName>
    </submittedName>
</protein>
<proteinExistence type="predicted"/>
<name>A0A8X6JP91_TRICU</name>
<gene>
    <name evidence="1" type="ORF">TNCT_454611</name>
</gene>
<dbReference type="Proteomes" id="UP000887116">
    <property type="component" value="Unassembled WGS sequence"/>
</dbReference>
<dbReference type="AlphaFoldDB" id="A0A8X6JP91"/>
<evidence type="ECO:0000313" key="1">
    <source>
        <dbReference type="EMBL" id="GFR14436.1"/>
    </source>
</evidence>
<reference evidence="1" key="1">
    <citation type="submission" date="2020-07" db="EMBL/GenBank/DDBJ databases">
        <title>Multicomponent nature underlies the extraordinary mechanical properties of spider dragline silk.</title>
        <authorList>
            <person name="Kono N."/>
            <person name="Nakamura H."/>
            <person name="Mori M."/>
            <person name="Yoshida Y."/>
            <person name="Ohtoshi R."/>
            <person name="Malay A.D."/>
            <person name="Moran D.A.P."/>
            <person name="Tomita M."/>
            <person name="Numata K."/>
            <person name="Arakawa K."/>
        </authorList>
    </citation>
    <scope>NUCLEOTIDE SEQUENCE</scope>
</reference>
<dbReference type="EMBL" id="BMAO01036970">
    <property type="protein sequence ID" value="GFR14436.1"/>
    <property type="molecule type" value="Genomic_DNA"/>
</dbReference>
<comment type="caution">
    <text evidence="1">The sequence shown here is derived from an EMBL/GenBank/DDBJ whole genome shotgun (WGS) entry which is preliminary data.</text>
</comment>
<keyword evidence="2" id="KW-1185">Reference proteome</keyword>
<organism evidence="1 2">
    <name type="scientific">Trichonephila clavata</name>
    <name type="common">Joro spider</name>
    <name type="synonym">Nephila clavata</name>
    <dbReference type="NCBI Taxonomy" id="2740835"/>
    <lineage>
        <taxon>Eukaryota</taxon>
        <taxon>Metazoa</taxon>
        <taxon>Ecdysozoa</taxon>
        <taxon>Arthropoda</taxon>
        <taxon>Chelicerata</taxon>
        <taxon>Arachnida</taxon>
        <taxon>Araneae</taxon>
        <taxon>Araneomorphae</taxon>
        <taxon>Entelegynae</taxon>
        <taxon>Araneoidea</taxon>
        <taxon>Nephilidae</taxon>
        <taxon>Trichonephila</taxon>
    </lineage>
</organism>